<evidence type="ECO:0000256" key="7">
    <source>
        <dbReference type="ARBA" id="ARBA00022982"/>
    </source>
</evidence>
<feature type="transmembrane region" description="Helical" evidence="10">
    <location>
        <begin position="20"/>
        <end position="38"/>
    </location>
</feature>
<comment type="function">
    <text evidence="10">Part of a membrane-bound complex that couples electron transfer with translocation of ions across the membrane.</text>
</comment>
<dbReference type="PANTHER" id="PTHR30578:SF0">
    <property type="entry name" value="ION-TRANSLOCATING OXIDOREDUCTASE COMPLEX SUBUNIT D"/>
    <property type="match status" value="1"/>
</dbReference>
<dbReference type="NCBIfam" id="TIGR01946">
    <property type="entry name" value="rnfD"/>
    <property type="match status" value="1"/>
</dbReference>
<dbReference type="Proteomes" id="UP000242258">
    <property type="component" value="Unassembled WGS sequence"/>
</dbReference>
<feature type="transmembrane region" description="Helical" evidence="10">
    <location>
        <begin position="73"/>
        <end position="89"/>
    </location>
</feature>
<protein>
    <recommendedName>
        <fullName evidence="10">Ion-translocating oxidoreductase complex subunit D</fullName>
        <ecNumber evidence="10">7.-.-.-</ecNumber>
    </recommendedName>
    <alternativeName>
        <fullName evidence="10">Rnf electron transport complex subunit D</fullName>
    </alternativeName>
</protein>
<dbReference type="GO" id="GO:0022900">
    <property type="term" value="P:electron transport chain"/>
    <property type="evidence" value="ECO:0007669"/>
    <property type="project" value="UniProtKB-UniRule"/>
</dbReference>
<feature type="transmembrane region" description="Helical" evidence="10">
    <location>
        <begin position="241"/>
        <end position="263"/>
    </location>
</feature>
<keyword evidence="8 10" id="KW-1133">Transmembrane helix</keyword>
<keyword evidence="10" id="KW-0997">Cell inner membrane</keyword>
<feature type="modified residue" description="FMN phosphoryl threonine" evidence="10">
    <location>
        <position position="187"/>
    </location>
</feature>
<feature type="transmembrane region" description="Helical" evidence="10">
    <location>
        <begin position="322"/>
        <end position="340"/>
    </location>
</feature>
<comment type="caution">
    <text evidence="11">The sequence shown here is derived from an EMBL/GenBank/DDBJ whole genome shotgun (WGS) entry which is preliminary data.</text>
</comment>
<dbReference type="STRING" id="1628148.BI198_07990"/>
<feature type="transmembrane region" description="Helical" evidence="10">
    <location>
        <begin position="44"/>
        <end position="64"/>
    </location>
</feature>
<evidence type="ECO:0000256" key="8">
    <source>
        <dbReference type="ARBA" id="ARBA00022989"/>
    </source>
</evidence>
<feature type="transmembrane region" description="Helical" evidence="10">
    <location>
        <begin position="211"/>
        <end position="234"/>
    </location>
</feature>
<gene>
    <name evidence="10" type="primary">rnfD</name>
    <name evidence="11" type="ORF">BI198_07990</name>
</gene>
<evidence type="ECO:0000256" key="5">
    <source>
        <dbReference type="ARBA" id="ARBA00022692"/>
    </source>
</evidence>
<keyword evidence="9 10" id="KW-0472">Membrane</keyword>
<evidence type="ECO:0000256" key="9">
    <source>
        <dbReference type="ARBA" id="ARBA00023136"/>
    </source>
</evidence>
<evidence type="ECO:0000313" key="11">
    <source>
        <dbReference type="EMBL" id="OEY69508.1"/>
    </source>
</evidence>
<organism evidence="11 12">
    <name type="scientific">Rheinheimera salexigens</name>
    <dbReference type="NCBI Taxonomy" id="1628148"/>
    <lineage>
        <taxon>Bacteria</taxon>
        <taxon>Pseudomonadati</taxon>
        <taxon>Pseudomonadota</taxon>
        <taxon>Gammaproteobacteria</taxon>
        <taxon>Chromatiales</taxon>
        <taxon>Chromatiaceae</taxon>
        <taxon>Rheinheimera</taxon>
    </lineage>
</organism>
<keyword evidence="4 10" id="KW-0288">FMN</keyword>
<evidence type="ECO:0000256" key="2">
    <source>
        <dbReference type="ARBA" id="ARBA00022553"/>
    </source>
</evidence>
<dbReference type="EC" id="7.-.-.-" evidence="10"/>
<dbReference type="AlphaFoldDB" id="A0A1E7Q613"/>
<evidence type="ECO:0000256" key="10">
    <source>
        <dbReference type="HAMAP-Rule" id="MF_00462"/>
    </source>
</evidence>
<evidence type="ECO:0000256" key="4">
    <source>
        <dbReference type="ARBA" id="ARBA00022643"/>
    </source>
</evidence>
<dbReference type="OrthoDB" id="9776359at2"/>
<dbReference type="NCBIfam" id="NF002011">
    <property type="entry name" value="PRK00816.1"/>
    <property type="match status" value="1"/>
</dbReference>
<reference evidence="12" key="1">
    <citation type="submission" date="2016-09" db="EMBL/GenBank/DDBJ databases">
        <authorList>
            <person name="Wan X."/>
            <person name="Hou S."/>
        </authorList>
    </citation>
    <scope>NUCLEOTIDE SEQUENCE [LARGE SCALE GENOMIC DNA]</scope>
    <source>
        <strain evidence="12">KH87</strain>
    </source>
</reference>
<keyword evidence="5 10" id="KW-0812">Transmembrane</keyword>
<dbReference type="InterPro" id="IPR011303">
    <property type="entry name" value="RnfD_bac"/>
</dbReference>
<evidence type="ECO:0000313" key="12">
    <source>
        <dbReference type="Proteomes" id="UP000242258"/>
    </source>
</evidence>
<keyword evidence="1 10" id="KW-0813">Transport</keyword>
<dbReference type="GO" id="GO:0005886">
    <property type="term" value="C:plasma membrane"/>
    <property type="evidence" value="ECO:0007669"/>
    <property type="project" value="UniProtKB-SubCell"/>
</dbReference>
<comment type="similarity">
    <text evidence="10">Belongs to the NqrB/RnfD family.</text>
</comment>
<dbReference type="EMBL" id="MKEK01000001">
    <property type="protein sequence ID" value="OEY69508.1"/>
    <property type="molecule type" value="Genomic_DNA"/>
</dbReference>
<comment type="subunit">
    <text evidence="10">The complex is composed of six subunits: RnfA, RnfB, RnfC, RnfD, RnfE and RnfG.</text>
</comment>
<comment type="subcellular location">
    <subcellularLocation>
        <location evidence="10">Cell inner membrane</location>
        <topology evidence="10">Multi-pass membrane protein</topology>
    </subcellularLocation>
</comment>
<feature type="transmembrane region" description="Helical" evidence="10">
    <location>
        <begin position="269"/>
        <end position="287"/>
    </location>
</feature>
<dbReference type="HAMAP" id="MF_00462">
    <property type="entry name" value="RsxD_RnfD"/>
    <property type="match status" value="1"/>
</dbReference>
<keyword evidence="10" id="KW-1003">Cell membrane</keyword>
<keyword evidence="6 10" id="KW-1278">Translocase</keyword>
<dbReference type="InterPro" id="IPR004338">
    <property type="entry name" value="NqrB/RnfD"/>
</dbReference>
<name>A0A1E7Q613_9GAMM</name>
<sequence>MSFKIASSPHQRLQRSTAQIMRLVMLACVPGIIVQAALLGYGVLIQLVLAIATALVSEAIIMLLRKKAVWPRLRDNSAMLTAVLLAIAIPPYAPWWLVIIGTAFAIIIVKQLYGGLGNNLFNPAMAAYVLLLISFPVQMTQWLPPASLQTFALTPIDAVCAVFSQFSCSGYSLQQLQSTVDGITMATPLDTLRTDLSRGITLSESMQRPVFYAFAGSGWLWVNLAYLIGGLVLIQQKVISWRIPAAVIISLAIFSGIGSLAAPDTLASPLFHLFSGGTMLAAFFIATDPVSASTTNNGRLWYGVLIGLLVYLIRTYGGYPDAYAFAVLIANMAVPLIDYYTRPRTYGHQQPRPKND</sequence>
<feature type="transmembrane region" description="Helical" evidence="10">
    <location>
        <begin position="299"/>
        <end position="316"/>
    </location>
</feature>
<dbReference type="GO" id="GO:0055085">
    <property type="term" value="P:transmembrane transport"/>
    <property type="evidence" value="ECO:0007669"/>
    <property type="project" value="InterPro"/>
</dbReference>
<comment type="cofactor">
    <cofactor evidence="10">
        <name>FMN</name>
        <dbReference type="ChEBI" id="CHEBI:58210"/>
    </cofactor>
</comment>
<dbReference type="Pfam" id="PF03116">
    <property type="entry name" value="NQR2_RnfD_RnfE"/>
    <property type="match status" value="1"/>
</dbReference>
<keyword evidence="12" id="KW-1185">Reference proteome</keyword>
<evidence type="ECO:0000256" key="1">
    <source>
        <dbReference type="ARBA" id="ARBA00022448"/>
    </source>
</evidence>
<keyword evidence="3 10" id="KW-0285">Flavoprotein</keyword>
<dbReference type="RefSeq" id="WP_070049078.1">
    <property type="nucleotide sequence ID" value="NZ_CBCSDO010000005.1"/>
</dbReference>
<keyword evidence="7 10" id="KW-0249">Electron transport</keyword>
<proteinExistence type="inferred from homology"/>
<accession>A0A1E7Q613</accession>
<evidence type="ECO:0000256" key="6">
    <source>
        <dbReference type="ARBA" id="ARBA00022967"/>
    </source>
</evidence>
<keyword evidence="2 10" id="KW-0597">Phosphoprotein</keyword>
<evidence type="ECO:0000256" key="3">
    <source>
        <dbReference type="ARBA" id="ARBA00022630"/>
    </source>
</evidence>
<dbReference type="PANTHER" id="PTHR30578">
    <property type="entry name" value="ELECTRON TRANSPORT COMPLEX PROTEIN RNFD"/>
    <property type="match status" value="1"/>
</dbReference>